<keyword evidence="3" id="KW-1185">Reference proteome</keyword>
<feature type="compositionally biased region" description="Polar residues" evidence="1">
    <location>
        <begin position="61"/>
        <end position="98"/>
    </location>
</feature>
<dbReference type="Proteomes" id="UP001066276">
    <property type="component" value="Chromosome 9"/>
</dbReference>
<feature type="region of interest" description="Disordered" evidence="1">
    <location>
        <begin position="33"/>
        <end position="114"/>
    </location>
</feature>
<accession>A0AAV7MPL6</accession>
<dbReference type="EMBL" id="JANPWB010000013">
    <property type="protein sequence ID" value="KAJ1105608.1"/>
    <property type="molecule type" value="Genomic_DNA"/>
</dbReference>
<name>A0AAV7MPL6_PLEWA</name>
<proteinExistence type="predicted"/>
<feature type="region of interest" description="Disordered" evidence="1">
    <location>
        <begin position="141"/>
        <end position="182"/>
    </location>
</feature>
<dbReference type="AlphaFoldDB" id="A0AAV7MPL6"/>
<gene>
    <name evidence="2" type="ORF">NDU88_003013</name>
</gene>
<reference evidence="2" key="1">
    <citation type="journal article" date="2022" name="bioRxiv">
        <title>Sequencing and chromosome-scale assembly of the giantPleurodeles waltlgenome.</title>
        <authorList>
            <person name="Brown T."/>
            <person name="Elewa A."/>
            <person name="Iarovenko S."/>
            <person name="Subramanian E."/>
            <person name="Araus A.J."/>
            <person name="Petzold A."/>
            <person name="Susuki M."/>
            <person name="Suzuki K.-i.T."/>
            <person name="Hayashi T."/>
            <person name="Toyoda A."/>
            <person name="Oliveira C."/>
            <person name="Osipova E."/>
            <person name="Leigh N.D."/>
            <person name="Simon A."/>
            <person name="Yun M.H."/>
        </authorList>
    </citation>
    <scope>NUCLEOTIDE SEQUENCE</scope>
    <source>
        <strain evidence="2">20211129_DDA</strain>
        <tissue evidence="2">Liver</tissue>
    </source>
</reference>
<evidence type="ECO:0000256" key="1">
    <source>
        <dbReference type="SAM" id="MobiDB-lite"/>
    </source>
</evidence>
<organism evidence="2 3">
    <name type="scientific">Pleurodeles waltl</name>
    <name type="common">Iberian ribbed newt</name>
    <dbReference type="NCBI Taxonomy" id="8319"/>
    <lineage>
        <taxon>Eukaryota</taxon>
        <taxon>Metazoa</taxon>
        <taxon>Chordata</taxon>
        <taxon>Craniata</taxon>
        <taxon>Vertebrata</taxon>
        <taxon>Euteleostomi</taxon>
        <taxon>Amphibia</taxon>
        <taxon>Batrachia</taxon>
        <taxon>Caudata</taxon>
        <taxon>Salamandroidea</taxon>
        <taxon>Salamandridae</taxon>
        <taxon>Pleurodelinae</taxon>
        <taxon>Pleurodeles</taxon>
    </lineage>
</organism>
<protein>
    <submittedName>
        <fullName evidence="2">Uncharacterized protein</fullName>
    </submittedName>
</protein>
<sequence>MRGLLPPRQQWRQCATGTVRSAIYQEAQILPASPSGVLPHKAHPPGRTNKTGASRRALPRSTGQRAPSQDQTQALPSTQFHLASSGTRTQLAQQSRLQSGPGRWGPAGESRSHLLQRHSPCVRGPASRAVPAAASPVRDAIRLQGAAASPPSRGATTSLLPPLPDPGVHLRAGGQRQKRGVE</sequence>
<evidence type="ECO:0000313" key="3">
    <source>
        <dbReference type="Proteomes" id="UP001066276"/>
    </source>
</evidence>
<comment type="caution">
    <text evidence="2">The sequence shown here is derived from an EMBL/GenBank/DDBJ whole genome shotgun (WGS) entry which is preliminary data.</text>
</comment>
<evidence type="ECO:0000313" key="2">
    <source>
        <dbReference type="EMBL" id="KAJ1105608.1"/>
    </source>
</evidence>